<feature type="transmembrane region" description="Helical" evidence="5">
    <location>
        <begin position="162"/>
        <end position="179"/>
    </location>
</feature>
<dbReference type="EC" id="7.1.1.-" evidence="5"/>
<feature type="transmembrane region" description="Helical" evidence="5">
    <location>
        <begin position="103"/>
        <end position="121"/>
    </location>
</feature>
<evidence type="ECO:0000256" key="4">
    <source>
        <dbReference type="ARBA" id="ARBA00023136"/>
    </source>
</evidence>
<feature type="transmembrane region" description="Helical" evidence="5">
    <location>
        <begin position="28"/>
        <end position="50"/>
    </location>
</feature>
<dbReference type="HAMAP" id="MF_00445">
    <property type="entry name" value="NDH1_NuoN_1"/>
    <property type="match status" value="1"/>
</dbReference>
<feature type="transmembrane region" description="Helical" evidence="5">
    <location>
        <begin position="366"/>
        <end position="387"/>
    </location>
</feature>
<comment type="catalytic activity">
    <reaction evidence="5">
        <text>a quinone + NADH + 5 H(+)(in) = a quinol + NAD(+) + 4 H(+)(out)</text>
        <dbReference type="Rhea" id="RHEA:57888"/>
        <dbReference type="ChEBI" id="CHEBI:15378"/>
        <dbReference type="ChEBI" id="CHEBI:24646"/>
        <dbReference type="ChEBI" id="CHEBI:57540"/>
        <dbReference type="ChEBI" id="CHEBI:57945"/>
        <dbReference type="ChEBI" id="CHEBI:132124"/>
    </reaction>
</comment>
<evidence type="ECO:0000256" key="1">
    <source>
        <dbReference type="ARBA" id="ARBA00004127"/>
    </source>
</evidence>
<feature type="transmembrane region" description="Helical" evidence="5">
    <location>
        <begin position="474"/>
        <end position="499"/>
    </location>
</feature>
<comment type="caution">
    <text evidence="8">The sequence shown here is derived from an EMBL/GenBank/DDBJ whole genome shotgun (WGS) entry which is preliminary data.</text>
</comment>
<dbReference type="PANTHER" id="PTHR22773">
    <property type="entry name" value="NADH DEHYDROGENASE"/>
    <property type="match status" value="1"/>
</dbReference>
<accession>A0A7Y6F0S5</accession>
<evidence type="ECO:0000256" key="2">
    <source>
        <dbReference type="ARBA" id="ARBA00022692"/>
    </source>
</evidence>
<dbReference type="Pfam" id="PF00361">
    <property type="entry name" value="Proton_antipo_M"/>
    <property type="match status" value="1"/>
</dbReference>
<feature type="transmembrane region" description="Helical" evidence="5">
    <location>
        <begin position="511"/>
        <end position="533"/>
    </location>
</feature>
<dbReference type="GO" id="GO:0012505">
    <property type="term" value="C:endomembrane system"/>
    <property type="evidence" value="ECO:0007669"/>
    <property type="project" value="UniProtKB-SubCell"/>
</dbReference>
<feature type="transmembrane region" description="Helical" evidence="5">
    <location>
        <begin position="307"/>
        <end position="328"/>
    </location>
</feature>
<dbReference type="GO" id="GO:0050136">
    <property type="term" value="F:NADH dehydrogenase (quinone) (non-electrogenic) activity"/>
    <property type="evidence" value="ECO:0007669"/>
    <property type="project" value="UniProtKB-UniRule"/>
</dbReference>
<feature type="transmembrane region" description="Helical" evidence="5">
    <location>
        <begin position="435"/>
        <end position="454"/>
    </location>
</feature>
<keyword evidence="5" id="KW-0874">Quinone</keyword>
<keyword evidence="9" id="KW-1185">Reference proteome</keyword>
<evidence type="ECO:0000256" key="6">
    <source>
        <dbReference type="RuleBase" id="RU000320"/>
    </source>
</evidence>
<comment type="subcellular location">
    <subcellularLocation>
        <location evidence="5">Cell membrane</location>
        <topology evidence="5">Multi-pass membrane protein</topology>
    </subcellularLocation>
    <subcellularLocation>
        <location evidence="1">Endomembrane system</location>
        <topology evidence="1">Multi-pass membrane protein</topology>
    </subcellularLocation>
    <subcellularLocation>
        <location evidence="6">Membrane</location>
        <topology evidence="6">Multi-pass membrane protein</topology>
    </subcellularLocation>
</comment>
<evidence type="ECO:0000259" key="7">
    <source>
        <dbReference type="Pfam" id="PF00361"/>
    </source>
</evidence>
<feature type="transmembrane region" description="Helical" evidence="5">
    <location>
        <begin position="215"/>
        <end position="236"/>
    </location>
</feature>
<organism evidence="8 9">
    <name type="scientific">Streptomyces odorifer</name>
    <dbReference type="NCBI Taxonomy" id="53450"/>
    <lineage>
        <taxon>Bacteria</taxon>
        <taxon>Bacillati</taxon>
        <taxon>Actinomycetota</taxon>
        <taxon>Actinomycetes</taxon>
        <taxon>Kitasatosporales</taxon>
        <taxon>Streptomycetaceae</taxon>
        <taxon>Streptomyces</taxon>
        <taxon>Streptomyces albidoflavus group</taxon>
    </lineage>
</organism>
<keyword evidence="5" id="KW-1003">Cell membrane</keyword>
<keyword evidence="5" id="KW-0520">NAD</keyword>
<dbReference type="NCBIfam" id="TIGR01770">
    <property type="entry name" value="NDH_I_N"/>
    <property type="match status" value="1"/>
</dbReference>
<keyword evidence="5" id="KW-0813">Transport</keyword>
<evidence type="ECO:0000256" key="3">
    <source>
        <dbReference type="ARBA" id="ARBA00022989"/>
    </source>
</evidence>
<keyword evidence="8" id="KW-0560">Oxidoreductase</keyword>
<name>A0A7Y6F0S5_9ACTN</name>
<feature type="transmembrane region" description="Helical" evidence="5">
    <location>
        <begin position="340"/>
        <end position="359"/>
    </location>
</feature>
<evidence type="ECO:0000256" key="5">
    <source>
        <dbReference type="HAMAP-Rule" id="MF_00445"/>
    </source>
</evidence>
<comment type="subunit">
    <text evidence="5">NDH-1 is composed of 14 different subunits. Subunits NuoA, H, J, K, L, M, N constitute the membrane sector of the complex.</text>
</comment>
<dbReference type="RefSeq" id="WP_030697612.1">
    <property type="nucleotide sequence ID" value="NZ_JAANNT010000016.1"/>
</dbReference>
<dbReference type="NCBIfam" id="NF004441">
    <property type="entry name" value="PRK05777.1-4"/>
    <property type="match status" value="1"/>
</dbReference>
<dbReference type="Proteomes" id="UP000540128">
    <property type="component" value="Unassembled WGS sequence"/>
</dbReference>
<evidence type="ECO:0000313" key="9">
    <source>
        <dbReference type="Proteomes" id="UP000540128"/>
    </source>
</evidence>
<dbReference type="InterPro" id="IPR010096">
    <property type="entry name" value="NADH-Q_OxRdtase_suN/2"/>
</dbReference>
<keyword evidence="2 5" id="KW-0812">Transmembrane</keyword>
<feature type="transmembrane region" description="Helical" evidence="5">
    <location>
        <begin position="62"/>
        <end position="83"/>
    </location>
</feature>
<protein>
    <recommendedName>
        <fullName evidence="5">NADH-quinone oxidoreductase subunit N</fullName>
        <ecNumber evidence="5">7.1.1.-</ecNumber>
    </recommendedName>
    <alternativeName>
        <fullName evidence="5">NADH dehydrogenase I subunit N</fullName>
    </alternativeName>
    <alternativeName>
        <fullName evidence="5">NDH-1 subunit N</fullName>
    </alternativeName>
</protein>
<comment type="function">
    <text evidence="5">NDH-1 shuttles electrons from NADH, via FMN and iron-sulfur (Fe-S) centers, to quinones in the respiratory chain. The immediate electron acceptor for the enzyme in this species is believed to be a menaquinone. Couples the redox reaction to proton translocation (for every two electrons transferred, four hydrogen ions are translocated across the cytoplasmic membrane), and thus conserves the redox energy in a proton gradient.</text>
</comment>
<dbReference type="GO" id="GO:0042773">
    <property type="term" value="P:ATP synthesis coupled electron transport"/>
    <property type="evidence" value="ECO:0007669"/>
    <property type="project" value="InterPro"/>
</dbReference>
<keyword evidence="4 5" id="KW-0472">Membrane</keyword>
<feature type="transmembrane region" description="Helical" evidence="5">
    <location>
        <begin position="270"/>
        <end position="295"/>
    </location>
</feature>
<dbReference type="InterPro" id="IPR001750">
    <property type="entry name" value="ND/Mrp_TM"/>
</dbReference>
<dbReference type="GO" id="GO:0008137">
    <property type="term" value="F:NADH dehydrogenase (ubiquinone) activity"/>
    <property type="evidence" value="ECO:0007669"/>
    <property type="project" value="InterPro"/>
</dbReference>
<dbReference type="AlphaFoldDB" id="A0A7Y6F0S5"/>
<dbReference type="GO" id="GO:0005886">
    <property type="term" value="C:plasma membrane"/>
    <property type="evidence" value="ECO:0007669"/>
    <property type="project" value="UniProtKB-SubCell"/>
</dbReference>
<keyword evidence="5" id="KW-1278">Translocase</keyword>
<gene>
    <name evidence="5 8" type="primary">nuoN</name>
    <name evidence="8" type="ORF">G6W59_18990</name>
</gene>
<proteinExistence type="inferred from homology"/>
<comment type="similarity">
    <text evidence="5">Belongs to the complex I subunit 2 family.</text>
</comment>
<reference evidence="8 9" key="1">
    <citation type="submission" date="2020-03" db="EMBL/GenBank/DDBJ databases">
        <title>Complete genome sequence of sixteen Streptomyces strains facilitates identification of candidate genes involved in plant growth-promotion in grain legumes and cereals.</title>
        <authorList>
            <person name="Gopalakrishnan S."/>
            <person name="Thakur V."/>
            <person name="Saxena R."/>
            <person name="Vadlamudi S."/>
            <person name="Purohit S."/>
            <person name="Kumar V."/>
            <person name="Rathore A."/>
            <person name="Chitikineni A."/>
            <person name="Varshney R.K."/>
        </authorList>
    </citation>
    <scope>NUCLEOTIDE SEQUENCE [LARGE SCALE GENOMIC DNA]</scope>
    <source>
        <strain evidence="8 9">KAI-180</strain>
    </source>
</reference>
<feature type="transmembrane region" description="Helical" evidence="5">
    <location>
        <begin position="393"/>
        <end position="414"/>
    </location>
</feature>
<feature type="transmembrane region" description="Helical" evidence="5">
    <location>
        <begin position="185"/>
        <end position="203"/>
    </location>
</feature>
<feature type="domain" description="NADH:quinone oxidoreductase/Mrp antiporter transmembrane" evidence="7">
    <location>
        <begin position="179"/>
        <end position="484"/>
    </location>
</feature>
<dbReference type="GO" id="GO:0048038">
    <property type="term" value="F:quinone binding"/>
    <property type="evidence" value="ECO:0007669"/>
    <property type="project" value="UniProtKB-KW"/>
</dbReference>
<keyword evidence="3 5" id="KW-1133">Transmembrane helix</keyword>
<sequence>MNANAVHTLWTSAAADPISKIPSPTIEYAQLAPVMIVIGAAVIGIVVEAFAPRRARYHIQLWLTVVALGAAFASVVALAVGGYATTKQTSVAMGALAVDGPALFLQGVILLSGVLAAFTFAERRLDRAHGKRVDSFVAQAGAVPGSEAEQAAVKAGFATTEVFPLMLFAVGGMIVFPAANDLLTLFIALEVFSLPLYLMCALARRRRLMSQESAVKYFLLGAFSSAFLLFGIALLYGYSGSVSYAVIADVVDGTLISNDPVLAQTMGNDALLLIGMALVLMGLLFKVGAVPFHMWTPDVYQGAPTPVTGFMAAATKVAAFGALLRLLYVVLPGMRWDWRPVMWGVAIATMVVGAIVAVTQTDVKRLLAYSSVAHAGFILAGVIAASPAGVSSVLFYLAAYSFVTIGAFAVVTLVRDAGGEATHLSKWAGLGRRSPLVAAVFAVFLLAFAGIPLTSGFSGKFAVFSAAAEGGAGALVIIGVLSSAVAAFFYVRVIVLMFFSEPRADGPTVTVPSPLTMSVIGVGVVVTVVLGVAPQYFLDLAGQASVFVR</sequence>
<dbReference type="EMBL" id="JAANNT010000016">
    <property type="protein sequence ID" value="NUV30371.1"/>
    <property type="molecule type" value="Genomic_DNA"/>
</dbReference>
<evidence type="ECO:0000313" key="8">
    <source>
        <dbReference type="EMBL" id="NUV30371.1"/>
    </source>
</evidence>